<keyword evidence="2" id="KW-0472">Membrane</keyword>
<evidence type="ECO:0000313" key="4">
    <source>
        <dbReference type="Proteomes" id="UP000011519"/>
    </source>
</evidence>
<feature type="transmembrane region" description="Helical" evidence="2">
    <location>
        <begin position="35"/>
        <end position="56"/>
    </location>
</feature>
<name>M0A3Q1_9EURY</name>
<feature type="compositionally biased region" description="Basic and acidic residues" evidence="1">
    <location>
        <begin position="84"/>
        <end position="97"/>
    </location>
</feature>
<dbReference type="OrthoDB" id="157531at2157"/>
<dbReference type="EMBL" id="AOIM01000019">
    <property type="protein sequence ID" value="ELY92487.1"/>
    <property type="molecule type" value="Genomic_DNA"/>
</dbReference>
<protein>
    <submittedName>
        <fullName evidence="3">Uncharacterized protein</fullName>
    </submittedName>
</protein>
<feature type="compositionally biased region" description="Basic and acidic residues" evidence="1">
    <location>
        <begin position="117"/>
        <end position="160"/>
    </location>
</feature>
<accession>M0A3Q1</accession>
<proteinExistence type="predicted"/>
<gene>
    <name evidence="3" type="ORF">C483_07689</name>
</gene>
<sequence>MKGPGIFSMLQIAAGLSMAGPMFVVGFEFVRTDRIVAGIGFFLLGAIALYFPTYLVKRIGGPRNWLRWLASSVWSAVKPGSDSSGDRESVNGDDSRRQSLQSTVFGTRRQTESTVETAEKAKEPEKAEKTETVEMTEKERKSDSEAESTRSSRLERFLRR</sequence>
<evidence type="ECO:0000313" key="3">
    <source>
        <dbReference type="EMBL" id="ELY92487.1"/>
    </source>
</evidence>
<feature type="region of interest" description="Disordered" evidence="1">
    <location>
        <begin position="76"/>
        <end position="160"/>
    </location>
</feature>
<evidence type="ECO:0000256" key="1">
    <source>
        <dbReference type="SAM" id="MobiDB-lite"/>
    </source>
</evidence>
<dbReference type="STRING" id="1227493.C483_07689"/>
<comment type="caution">
    <text evidence="3">The sequence shown here is derived from an EMBL/GenBank/DDBJ whole genome shotgun (WGS) entry which is preliminary data.</text>
</comment>
<keyword evidence="2" id="KW-1133">Transmembrane helix</keyword>
<dbReference type="PATRIC" id="fig|1227493.4.peg.1526"/>
<organism evidence="3 4">
    <name type="scientific">Natrialba hulunbeirensis JCM 10989</name>
    <dbReference type="NCBI Taxonomy" id="1227493"/>
    <lineage>
        <taxon>Archaea</taxon>
        <taxon>Methanobacteriati</taxon>
        <taxon>Methanobacteriota</taxon>
        <taxon>Stenosarchaea group</taxon>
        <taxon>Halobacteria</taxon>
        <taxon>Halobacteriales</taxon>
        <taxon>Natrialbaceae</taxon>
        <taxon>Natrialba</taxon>
    </lineage>
</organism>
<keyword evidence="2" id="KW-0812">Transmembrane</keyword>
<reference evidence="3 4" key="1">
    <citation type="journal article" date="2014" name="PLoS Genet.">
        <title>Phylogenetically driven sequencing of extremely halophilic archaea reveals strategies for static and dynamic osmo-response.</title>
        <authorList>
            <person name="Becker E.A."/>
            <person name="Seitzer P.M."/>
            <person name="Tritt A."/>
            <person name="Larsen D."/>
            <person name="Krusor M."/>
            <person name="Yao A.I."/>
            <person name="Wu D."/>
            <person name="Madern D."/>
            <person name="Eisen J.A."/>
            <person name="Darling A.E."/>
            <person name="Facciotti M.T."/>
        </authorList>
    </citation>
    <scope>NUCLEOTIDE SEQUENCE [LARGE SCALE GENOMIC DNA]</scope>
    <source>
        <strain evidence="3 4">JCM 10989</strain>
    </source>
</reference>
<keyword evidence="4" id="KW-1185">Reference proteome</keyword>
<dbReference type="RefSeq" id="WP_006652757.1">
    <property type="nucleotide sequence ID" value="NZ_AOIM01000019.1"/>
</dbReference>
<dbReference type="AlphaFoldDB" id="M0A3Q1"/>
<evidence type="ECO:0000256" key="2">
    <source>
        <dbReference type="SAM" id="Phobius"/>
    </source>
</evidence>
<dbReference type="Proteomes" id="UP000011519">
    <property type="component" value="Unassembled WGS sequence"/>
</dbReference>